<dbReference type="GO" id="GO:0008962">
    <property type="term" value="F:phosphatidylglycerophosphatase activity"/>
    <property type="evidence" value="ECO:0007669"/>
    <property type="project" value="InterPro"/>
</dbReference>
<dbReference type="InterPro" id="IPR023214">
    <property type="entry name" value="HAD_sf"/>
</dbReference>
<dbReference type="InterPro" id="IPR036412">
    <property type="entry name" value="HAD-like_sf"/>
</dbReference>
<dbReference type="KEGG" id="pmai:CF386_06520"/>
<name>A0A220VE37_9GAMM</name>
<accession>A0A220VE37</accession>
<dbReference type="SUPFAM" id="SSF56784">
    <property type="entry name" value="HAD-like"/>
    <property type="match status" value="1"/>
</dbReference>
<reference evidence="1 2" key="1">
    <citation type="journal article" date="2016" name="Int. J. Syst. Evol. Microbiol.">
        <title>Paraphotobacterium marinum gen. nov., sp. nov., a member of the family Vibrionaceae, isolated from surface seawater.</title>
        <authorList>
            <person name="Huang Z."/>
            <person name="Dong C."/>
            <person name="Shao Z."/>
        </authorList>
    </citation>
    <scope>NUCLEOTIDE SEQUENCE [LARGE SCALE GENOMIC DNA]</scope>
    <source>
        <strain evidence="1 2">NSCS20N07D</strain>
    </source>
</reference>
<dbReference type="OrthoDB" id="5605017at2"/>
<dbReference type="InterPro" id="IPR027706">
    <property type="entry name" value="PGP_Pase"/>
</dbReference>
<organism evidence="1 2">
    <name type="scientific">Paraphotobacterium marinum</name>
    <dbReference type="NCBI Taxonomy" id="1755811"/>
    <lineage>
        <taxon>Bacteria</taxon>
        <taxon>Pseudomonadati</taxon>
        <taxon>Pseudomonadota</taxon>
        <taxon>Gammaproteobacteria</taxon>
        <taxon>Vibrionales</taxon>
        <taxon>Vibrionaceae</taxon>
        <taxon>Paraphotobacterium</taxon>
    </lineage>
</organism>
<keyword evidence="2" id="KW-1185">Reference proteome</keyword>
<dbReference type="Gene3D" id="3.40.50.1000">
    <property type="entry name" value="HAD superfamily/HAD-like"/>
    <property type="match status" value="1"/>
</dbReference>
<gene>
    <name evidence="1" type="ORF">CF386_06520</name>
</gene>
<protein>
    <submittedName>
        <fullName evidence="1">HAD family hydrolase</fullName>
    </submittedName>
</protein>
<keyword evidence="1" id="KW-0378">Hydrolase</keyword>
<dbReference type="AlphaFoldDB" id="A0A220VE37"/>
<dbReference type="Proteomes" id="UP000242175">
    <property type="component" value="Chromosome large"/>
</dbReference>
<dbReference type="RefSeq" id="WP_089073586.1">
    <property type="nucleotide sequence ID" value="NZ_CBCSAM010000001.1"/>
</dbReference>
<proteinExistence type="predicted"/>
<evidence type="ECO:0000313" key="1">
    <source>
        <dbReference type="EMBL" id="ASK78678.1"/>
    </source>
</evidence>
<dbReference type="EMBL" id="CP022355">
    <property type="protein sequence ID" value="ASK78678.1"/>
    <property type="molecule type" value="Genomic_DNA"/>
</dbReference>
<sequence>MKRFIYTIINAFKYRACLYNLKDKKHQIKDVFCLTKSYLKELKISCLVLDYDGVLAPHGENVLCETILQHLSSLSEELGPGRIYILSNKPSLIRAEMFKKNLPNIIFIRAFRKKPYPDGLNEIISISGIESSKICLVDDRLLTGCLSSIISGCYPILLTNPLINKNKNRLNEVFFNILRFIEQKIFLG</sequence>
<dbReference type="Pfam" id="PF09419">
    <property type="entry name" value="PGP_phosphatase"/>
    <property type="match status" value="1"/>
</dbReference>
<evidence type="ECO:0000313" key="2">
    <source>
        <dbReference type="Proteomes" id="UP000242175"/>
    </source>
</evidence>